<accession>A0A938YUC7</accession>
<dbReference type="EMBL" id="JAFGDB010000074">
    <property type="protein sequence ID" value="MBN2067686.1"/>
    <property type="molecule type" value="Genomic_DNA"/>
</dbReference>
<dbReference type="Proteomes" id="UP000809243">
    <property type="component" value="Unassembled WGS sequence"/>
</dbReference>
<protein>
    <submittedName>
        <fullName evidence="1">Uncharacterized protein</fullName>
    </submittedName>
</protein>
<sequence length="236" mass="27244">MKTKPAAARVKKIVSGAGVKESRARMLYSEIDSGARQQQRLHRIFESNFFKPEFKTTSLIGEAAKFSESKKQAAELRAYARRLAAKRKWALQSFRKWGIGQEHVGKAMERTPSGVSAKTLLCNMTGWHSVLGKVEFVPEKNLFAFKVEPKEFREIVRREQPKTKEAKVFLLERKTTVIITPSLERIRKYFSHERQHAITQNLPIERELYKSRKGVVNPRVFRQGFSPRNLKTGARK</sequence>
<evidence type="ECO:0000313" key="1">
    <source>
        <dbReference type="EMBL" id="MBN2067686.1"/>
    </source>
</evidence>
<feature type="non-terminal residue" evidence="1">
    <location>
        <position position="236"/>
    </location>
</feature>
<name>A0A938YUC7_9ARCH</name>
<reference evidence="1" key="1">
    <citation type="submission" date="2021-01" db="EMBL/GenBank/DDBJ databases">
        <title>Active Sulfur Cycling in an Early Earth Analoge.</title>
        <authorList>
            <person name="Hahn C.R."/>
            <person name="Youssef N.H."/>
            <person name="Elshahed M."/>
        </authorList>
    </citation>
    <scope>NUCLEOTIDE SEQUENCE</scope>
    <source>
        <strain evidence="1">Zod_Metabat.1151</strain>
    </source>
</reference>
<evidence type="ECO:0000313" key="2">
    <source>
        <dbReference type="Proteomes" id="UP000809243"/>
    </source>
</evidence>
<comment type="caution">
    <text evidence="1">The sequence shown here is derived from an EMBL/GenBank/DDBJ whole genome shotgun (WGS) entry which is preliminary data.</text>
</comment>
<gene>
    <name evidence="1" type="ORF">JW744_04420</name>
</gene>
<organism evidence="1 2">
    <name type="scientific">Candidatus Iainarchaeum sp</name>
    <dbReference type="NCBI Taxonomy" id="3101447"/>
    <lineage>
        <taxon>Archaea</taxon>
        <taxon>Candidatus Iainarchaeota</taxon>
        <taxon>Candidatus Iainarchaeia</taxon>
        <taxon>Candidatus Iainarchaeales</taxon>
        <taxon>Candidatus Iainarchaeaceae</taxon>
        <taxon>Candidatus Iainarchaeum</taxon>
    </lineage>
</organism>
<dbReference type="AlphaFoldDB" id="A0A938YUC7"/>
<proteinExistence type="predicted"/>